<evidence type="ECO:0000256" key="7">
    <source>
        <dbReference type="RuleBase" id="RU000304"/>
    </source>
</evidence>
<dbReference type="AlphaFoldDB" id="A0A815AZP1"/>
<keyword evidence="3 6" id="KW-0547">Nucleotide-binding</keyword>
<dbReference type="InterPro" id="IPR008271">
    <property type="entry name" value="Ser/Thr_kinase_AS"/>
</dbReference>
<dbReference type="PANTHER" id="PTHR22974:SF21">
    <property type="entry name" value="DUAL SPECIFICITY PROTEIN KINASE TTK"/>
    <property type="match status" value="1"/>
</dbReference>
<dbReference type="GO" id="GO:0007059">
    <property type="term" value="P:chromosome segregation"/>
    <property type="evidence" value="ECO:0007669"/>
    <property type="project" value="TreeGrafter"/>
</dbReference>
<evidence type="ECO:0000313" key="9">
    <source>
        <dbReference type="EMBL" id="CAF1264192.1"/>
    </source>
</evidence>
<dbReference type="PANTHER" id="PTHR22974">
    <property type="entry name" value="MIXED LINEAGE PROTEIN KINASE"/>
    <property type="match status" value="1"/>
</dbReference>
<comment type="caution">
    <text evidence="9">The sequence shown here is derived from an EMBL/GenBank/DDBJ whole genome shotgun (WGS) entry which is preliminary data.</text>
</comment>
<dbReference type="PROSITE" id="PS00107">
    <property type="entry name" value="PROTEIN_KINASE_ATP"/>
    <property type="match status" value="1"/>
</dbReference>
<dbReference type="Gene3D" id="3.30.200.20">
    <property type="entry name" value="Phosphorylase Kinase, domain 1"/>
    <property type="match status" value="1"/>
</dbReference>
<accession>A0A815AZP1</accession>
<dbReference type="GO" id="GO:0007094">
    <property type="term" value="P:mitotic spindle assembly checkpoint signaling"/>
    <property type="evidence" value="ECO:0007669"/>
    <property type="project" value="TreeGrafter"/>
</dbReference>
<comment type="similarity">
    <text evidence="7">Belongs to the protein kinase superfamily.</text>
</comment>
<sequence>MIKIAYAFHPFPANCKPSCDATLPASPSYNYPIVPTSSPPSLTNLKIQSTTIYVNSIPYTVIRLLGEGLHSRVYAAYDPRTGQSVAIKVVQNLDSNDSHEHSRIFFKEIRYLTKLQPHNPYVIRVYNHEYDKKSQIGKIVMETGHDFRFMLPLQAPPNKKKMTNAQVKFYWYQMVEAVALLHRYGIVHSDIKPENFIMTHGGQLRIIDLGLSFRLSHTQQSVLRPFAGTPEYMPPEVCQIQNGQYSRQGRASDIWALGVLLFEMVFGYRPFEHVQDNYDKMSYIARLTQNPIIPFTTNNHLREVLQQCLQINPILRPTAEQLLQHPFFSN</sequence>
<feature type="domain" description="Protein kinase" evidence="8">
    <location>
        <begin position="59"/>
        <end position="328"/>
    </location>
</feature>
<evidence type="ECO:0000313" key="10">
    <source>
        <dbReference type="Proteomes" id="UP000663870"/>
    </source>
</evidence>
<dbReference type="InterPro" id="IPR011009">
    <property type="entry name" value="Kinase-like_dom_sf"/>
</dbReference>
<dbReference type="SUPFAM" id="SSF56112">
    <property type="entry name" value="Protein kinase-like (PK-like)"/>
    <property type="match status" value="1"/>
</dbReference>
<dbReference type="InterPro" id="IPR017441">
    <property type="entry name" value="Protein_kinase_ATP_BS"/>
</dbReference>
<dbReference type="GO" id="GO:0000776">
    <property type="term" value="C:kinetochore"/>
    <property type="evidence" value="ECO:0007669"/>
    <property type="project" value="TreeGrafter"/>
</dbReference>
<dbReference type="GO" id="GO:0034501">
    <property type="term" value="P:protein localization to kinetochore"/>
    <property type="evidence" value="ECO:0007669"/>
    <property type="project" value="TreeGrafter"/>
</dbReference>
<proteinExistence type="inferred from homology"/>
<dbReference type="GO" id="GO:0033316">
    <property type="term" value="P:meiotic spindle assembly checkpoint signaling"/>
    <property type="evidence" value="ECO:0007669"/>
    <property type="project" value="TreeGrafter"/>
</dbReference>
<keyword evidence="10" id="KW-1185">Reference proteome</keyword>
<evidence type="ECO:0000256" key="3">
    <source>
        <dbReference type="ARBA" id="ARBA00022741"/>
    </source>
</evidence>
<gene>
    <name evidence="9" type="ORF">JXQ802_LOCUS27644</name>
</gene>
<evidence type="ECO:0000256" key="6">
    <source>
        <dbReference type="PROSITE-ProRule" id="PRU10141"/>
    </source>
</evidence>
<dbReference type="PROSITE" id="PS50011">
    <property type="entry name" value="PROTEIN_KINASE_DOM"/>
    <property type="match status" value="1"/>
</dbReference>
<dbReference type="GO" id="GO:0005524">
    <property type="term" value="F:ATP binding"/>
    <property type="evidence" value="ECO:0007669"/>
    <property type="project" value="UniProtKB-UniRule"/>
</dbReference>
<organism evidence="9 10">
    <name type="scientific">Rotaria sordida</name>
    <dbReference type="NCBI Taxonomy" id="392033"/>
    <lineage>
        <taxon>Eukaryota</taxon>
        <taxon>Metazoa</taxon>
        <taxon>Spiralia</taxon>
        <taxon>Gnathifera</taxon>
        <taxon>Rotifera</taxon>
        <taxon>Eurotatoria</taxon>
        <taxon>Bdelloidea</taxon>
        <taxon>Philodinida</taxon>
        <taxon>Philodinidae</taxon>
        <taxon>Rotaria</taxon>
    </lineage>
</organism>
<evidence type="ECO:0000256" key="4">
    <source>
        <dbReference type="ARBA" id="ARBA00022777"/>
    </source>
</evidence>
<protein>
    <recommendedName>
        <fullName evidence="8">Protein kinase domain-containing protein</fullName>
    </recommendedName>
</protein>
<dbReference type="InterPro" id="IPR000719">
    <property type="entry name" value="Prot_kinase_dom"/>
</dbReference>
<dbReference type="SMART" id="SM00220">
    <property type="entry name" value="S_TKc"/>
    <property type="match status" value="1"/>
</dbReference>
<dbReference type="GO" id="GO:0005634">
    <property type="term" value="C:nucleus"/>
    <property type="evidence" value="ECO:0007669"/>
    <property type="project" value="TreeGrafter"/>
</dbReference>
<dbReference type="PROSITE" id="PS00108">
    <property type="entry name" value="PROTEIN_KINASE_ST"/>
    <property type="match status" value="1"/>
</dbReference>
<keyword evidence="5 6" id="KW-0067">ATP-binding</keyword>
<dbReference type="GO" id="GO:0004674">
    <property type="term" value="F:protein serine/threonine kinase activity"/>
    <property type="evidence" value="ECO:0007669"/>
    <property type="project" value="UniProtKB-KW"/>
</dbReference>
<evidence type="ECO:0000256" key="5">
    <source>
        <dbReference type="ARBA" id="ARBA00022840"/>
    </source>
</evidence>
<reference evidence="9" key="1">
    <citation type="submission" date="2021-02" db="EMBL/GenBank/DDBJ databases">
        <authorList>
            <person name="Nowell W R."/>
        </authorList>
    </citation>
    <scope>NUCLEOTIDE SEQUENCE</scope>
</reference>
<dbReference type="Gene3D" id="1.10.510.10">
    <property type="entry name" value="Transferase(Phosphotransferase) domain 1"/>
    <property type="match status" value="1"/>
</dbReference>
<evidence type="ECO:0000256" key="2">
    <source>
        <dbReference type="ARBA" id="ARBA00022679"/>
    </source>
</evidence>
<feature type="binding site" evidence="6">
    <location>
        <position position="88"/>
    </location>
    <ligand>
        <name>ATP</name>
        <dbReference type="ChEBI" id="CHEBI:30616"/>
    </ligand>
</feature>
<keyword evidence="1 7" id="KW-0723">Serine/threonine-protein kinase</keyword>
<dbReference type="Proteomes" id="UP000663870">
    <property type="component" value="Unassembled WGS sequence"/>
</dbReference>
<keyword evidence="4" id="KW-0418">Kinase</keyword>
<keyword evidence="2" id="KW-0808">Transferase</keyword>
<dbReference type="Pfam" id="PF00069">
    <property type="entry name" value="Pkinase"/>
    <property type="match status" value="1"/>
</dbReference>
<name>A0A815AZP1_9BILA</name>
<evidence type="ECO:0000259" key="8">
    <source>
        <dbReference type="PROSITE" id="PS50011"/>
    </source>
</evidence>
<evidence type="ECO:0000256" key="1">
    <source>
        <dbReference type="ARBA" id="ARBA00022527"/>
    </source>
</evidence>
<dbReference type="EMBL" id="CAJNOL010001010">
    <property type="protein sequence ID" value="CAF1264192.1"/>
    <property type="molecule type" value="Genomic_DNA"/>
</dbReference>
<dbReference type="GO" id="GO:0004712">
    <property type="term" value="F:protein serine/threonine/tyrosine kinase activity"/>
    <property type="evidence" value="ECO:0007669"/>
    <property type="project" value="TreeGrafter"/>
</dbReference>